<feature type="domain" description="AMP-dependent synthetase/ligase" evidence="6">
    <location>
        <begin position="1310"/>
        <end position="1645"/>
    </location>
</feature>
<dbReference type="GO" id="GO:0005524">
    <property type="term" value="F:ATP binding"/>
    <property type="evidence" value="ECO:0007669"/>
    <property type="project" value="UniProtKB-KW"/>
</dbReference>
<feature type="domain" description="AMP-binding enzyme C-terminal" evidence="7">
    <location>
        <begin position="1765"/>
        <end position="1840"/>
    </location>
</feature>
<evidence type="ECO:0000256" key="5">
    <source>
        <dbReference type="ARBA" id="ARBA00022898"/>
    </source>
</evidence>
<dbReference type="PANTHER" id="PTHR42921">
    <property type="entry name" value="ACETOACETYL-COA SYNTHETASE"/>
    <property type="match status" value="1"/>
</dbReference>
<dbReference type="Pfam" id="PF00501">
    <property type="entry name" value="AMP-binding"/>
    <property type="match status" value="1"/>
</dbReference>
<dbReference type="Gene3D" id="3.30.300.30">
    <property type="match status" value="1"/>
</dbReference>
<organism evidence="9">
    <name type="scientific">Aureococcus anophagefferens</name>
    <name type="common">Harmful bloom alga</name>
    <dbReference type="NCBI Taxonomy" id="44056"/>
    <lineage>
        <taxon>Eukaryota</taxon>
        <taxon>Sar</taxon>
        <taxon>Stramenopiles</taxon>
        <taxon>Ochrophyta</taxon>
        <taxon>Pelagophyceae</taxon>
        <taxon>Pelagomonadales</taxon>
        <taxon>Pelagomonadaceae</taxon>
        <taxon>Aureococcus</taxon>
    </lineage>
</organism>
<keyword evidence="5" id="KW-0663">Pyridoxal phosphate</keyword>
<dbReference type="SUPFAM" id="SSF102114">
    <property type="entry name" value="Radical SAM enzymes"/>
    <property type="match status" value="1"/>
</dbReference>
<keyword evidence="3" id="KW-0547">Nucleotide-binding</keyword>
<dbReference type="RefSeq" id="XP_009032416.1">
    <property type="nucleotide sequence ID" value="XM_009034168.1"/>
</dbReference>
<dbReference type="KEGG" id="aaf:AURANDRAFT_70598"/>
<reference evidence="8 9" key="1">
    <citation type="journal article" date="2011" name="Proc. Natl. Acad. Sci. U.S.A.">
        <title>Niche of harmful alga Aureococcus anophagefferens revealed through ecogenomics.</title>
        <authorList>
            <person name="Gobler C.J."/>
            <person name="Berry D.L."/>
            <person name="Dyhrman S.T."/>
            <person name="Wilhelm S.W."/>
            <person name="Salamov A."/>
            <person name="Lobanov A.V."/>
            <person name="Zhang Y."/>
            <person name="Collier J.L."/>
            <person name="Wurch L.L."/>
            <person name="Kustka A.B."/>
            <person name="Dill B.D."/>
            <person name="Shah M."/>
            <person name="VerBerkmoes N.C."/>
            <person name="Kuo A."/>
            <person name="Terry A."/>
            <person name="Pangilinan J."/>
            <person name="Lindquist E.A."/>
            <person name="Lucas S."/>
            <person name="Paulsen I.T."/>
            <person name="Hattenrath-Lehmann T.K."/>
            <person name="Talmage S.C."/>
            <person name="Walker E.A."/>
            <person name="Koch F."/>
            <person name="Burson A.M."/>
            <person name="Marcoval M.A."/>
            <person name="Tang Y.Z."/>
            <person name="Lecleir G.R."/>
            <person name="Coyne K.J."/>
            <person name="Berg G.M."/>
            <person name="Bertrand E.M."/>
            <person name="Saito M.A."/>
            <person name="Gladyshev V.N."/>
            <person name="Grigoriev I.V."/>
        </authorList>
    </citation>
    <scope>NUCLEOTIDE SEQUENCE [LARGE SCALE GENOMIC DNA]</scope>
    <source>
        <strain evidence="9">CCMP 1984</strain>
    </source>
</reference>
<evidence type="ECO:0008006" key="10">
    <source>
        <dbReference type="Google" id="ProtNLM"/>
    </source>
</evidence>
<dbReference type="SUPFAM" id="SSF69118">
    <property type="entry name" value="AhpD-like"/>
    <property type="match status" value="1"/>
</dbReference>
<dbReference type="InterPro" id="IPR025110">
    <property type="entry name" value="AMP-bd_C"/>
</dbReference>
<dbReference type="InParanoid" id="F0XWH8"/>
<dbReference type="NCBIfam" id="NF002937">
    <property type="entry name" value="PRK03584.1"/>
    <property type="match status" value="1"/>
</dbReference>
<keyword evidence="4" id="KW-0067">ATP-binding</keyword>
<proteinExistence type="inferred from homology"/>
<gene>
    <name evidence="8" type="ORF">AURANDRAFT_70598</name>
</gene>
<dbReference type="CDD" id="cd01335">
    <property type="entry name" value="Radical_SAM"/>
    <property type="match status" value="1"/>
</dbReference>
<sequence length="1879" mass="201200">MRYVLAALGAAAAAAMSAKTDRFAGRYALGKNLGPVNAKAGMRFDREDVGGDVRVVGGASSEVLGGANLASLLRDGFEVERRAMAALEAGEPAEALSVHTSAGVPPQLARFLDAWEPHLPPAARAKGDWCVNLQAEGASAVHAAVDMALQVSQSSADLNRPGARNRVACGASSYHGPASTSPGGGTPLGAVAKGLTHPVRYPVPSPFLRRRGEEDEAFHARLFADFTTYLDTYADEIGVLLVEPQWGSSVAAMPWPAELLKAYCAEARSRGIPVVADEIMCGIGRHGQGACFLTECWDLDVDVVTFGKAIGGGAGNLLSGAILLEGAADFREASRTAFQSHTYAGSSARALANGANLLERLPELAGNVRDVHDAVGPIMADLADRSDGAVLAHGQGALWGGLFAHEDAAARTAANLAFKKKCAARSVLPYFVPVGGFMLTPRYDDEPELLAAAVADVAEAALETARDMGWAKARLLPSAYEGPPPSARRFQGPDPETMAPDQRVVYDEIRRTRTTGADRGPFGPWLASPPLADAAQNFGRVCRYETSLNQREAEIAILATAYAYKAPGLWTIHVGEARAAGLEGAHVAALARGARPAFAPGSREAAIHDATADLLASKRLGDDAYAAAEAALGATGLVELTSVVGYHGYVALTMNAFEVDDPLRPAGVNKRAPWTHDAASLSDAELADLVSMANKGELDLALRTRGAAIMASKLALVALALGASALQLSPVRRPASPSRSALFSSVEVNQEPIAVTAEGEYAANEGETPKTERFRAISLAAIDQWGEKYPRLQENMQDVKRAALIFPFKASPYLVDELIDWDMEADIRTDPFYKLVFPTMDMLSDEHRELLDGVCDAGDPAAIKEAVEEIRESLNPHPAGQKALNAPKKAELTGVQHKYAETVLFFAAAAQTCHAYCTYCFRWAQFIGDPDLRFAQKDADSLFDYLEEHPEVSDILFTGGDPMIMQTRMLKQYLEPFKDPTHLPHIKNLRIGTRALTFWPQRFTTDADADELMTLLREVKEIGGRHMAIMAHLGHVRELSTDKVKHAIHRLKQEGGVIIRSQSPVMRGINDDADVWAAKWREEVRLGVIPYYMFIARDTGAQSYFDVPLVRAQRLYADAIRATSGLCRTARGPSMSCTPFFAKYDPKAIWFDDLEPLDGMELPWEAAGLPVPCVDEPCQSCAILAALAAATTAFTVPHARRPHVALRSVATPARETLWTPTAATVEASAMKAFQRAVGVDGGYEELWSWSVANGDAFWTELMDFVGVEREGSLEPARVGENMPDVEYFPNCRLNFAENLLRHGNAGAALEDAEAIVSISEARDAKRWTFGEAAADAARVASALRALGVGADDAVGLYASNVGESVVAMLGATATGATWTSCSPDFGARAVADRFGQVAPKALFVCDGFVSAGKRTCHAAKVAELAENLPSLEKIVVFDVAGGAADAGAWAASDKVAGLVESWDDFLASGDPAPTYDRVPFAHPQLVLYSSGTTGLPKSIAHGCGNALLQHAKELILHSDLKEGDKMLFYTTCGWMMWNWMASSLFAGAAIVCFDGFAAYPKLQAPWDLVEAEKVTHLGTSPRYFQACRTRVAPKESHDLDDLRVVFSTGSPLMNEDFRYVYDKVKDDVMLASISGGTDICSCFALGNPTLPVVEGELQAFGLGLDACAFDRENGARVVGEKAELACLSPFVAAPVKFFGDDEAKTKYRDAYFDDDDGVWYHGDLVETTGSVGAAGGVVIHGRSDTTLKPGGVRIGTAEVYRFAEEHPAVDDSLVIGDQLKTGKRAGDVRIVLFVKLADGYVLDAALERDVKAFIRAGASDAHVPALLVAVDKIPYTKSGKKVEVAVRDLIAGTEPKNVGALADATAFDEYRALAATWKS</sequence>
<dbReference type="InterPro" id="IPR000873">
    <property type="entry name" value="AMP-dep_synth/lig_dom"/>
</dbReference>
<dbReference type="GO" id="GO:0006629">
    <property type="term" value="P:lipid metabolic process"/>
    <property type="evidence" value="ECO:0007669"/>
    <property type="project" value="InterPro"/>
</dbReference>
<dbReference type="InterPro" id="IPR005914">
    <property type="entry name" value="Acac_CoA_synth"/>
</dbReference>
<comment type="similarity">
    <text evidence="1">Belongs to the ATP-dependent AMP-binding enzyme family.</text>
</comment>
<dbReference type="InterPro" id="IPR058240">
    <property type="entry name" value="rSAM_sf"/>
</dbReference>
<protein>
    <recommendedName>
        <fullName evidence="10">AMP-dependent synthetase/ligase domain-containing protein</fullName>
    </recommendedName>
</protein>
<dbReference type="PANTHER" id="PTHR42921:SF1">
    <property type="entry name" value="ACETOACETYL-COA SYNTHETASE"/>
    <property type="match status" value="1"/>
</dbReference>
<dbReference type="InterPro" id="IPR013785">
    <property type="entry name" value="Aldolase_TIM"/>
</dbReference>
<dbReference type="PROSITE" id="PS00455">
    <property type="entry name" value="AMP_BINDING"/>
    <property type="match status" value="1"/>
</dbReference>
<dbReference type="InterPro" id="IPR049704">
    <property type="entry name" value="Aminotrans_3_PPA_site"/>
</dbReference>
<evidence type="ECO:0000259" key="7">
    <source>
        <dbReference type="Pfam" id="PF13193"/>
    </source>
</evidence>
<evidence type="ECO:0000313" key="8">
    <source>
        <dbReference type="EMBL" id="EGB12774.1"/>
    </source>
</evidence>
<evidence type="ECO:0000256" key="2">
    <source>
        <dbReference type="ARBA" id="ARBA00022598"/>
    </source>
</evidence>
<evidence type="ECO:0000256" key="1">
    <source>
        <dbReference type="ARBA" id="ARBA00006432"/>
    </source>
</evidence>
<accession>F0XWH8</accession>
<evidence type="ECO:0000256" key="4">
    <source>
        <dbReference type="ARBA" id="ARBA00022840"/>
    </source>
</evidence>
<dbReference type="GO" id="GO:0030729">
    <property type="term" value="F:acetoacetate-CoA ligase activity"/>
    <property type="evidence" value="ECO:0007669"/>
    <property type="project" value="InterPro"/>
</dbReference>
<dbReference type="Pfam" id="PF00202">
    <property type="entry name" value="Aminotran_3"/>
    <property type="match status" value="1"/>
</dbReference>
<dbReference type="InterPro" id="IPR005814">
    <property type="entry name" value="Aminotrans_3"/>
</dbReference>
<dbReference type="SUPFAM" id="SSF56801">
    <property type="entry name" value="Acetyl-CoA synthetase-like"/>
    <property type="match status" value="1"/>
</dbReference>
<dbReference type="GO" id="GO:0030170">
    <property type="term" value="F:pyridoxal phosphate binding"/>
    <property type="evidence" value="ECO:0007669"/>
    <property type="project" value="InterPro"/>
</dbReference>
<dbReference type="NCBIfam" id="TIGR01217">
    <property type="entry name" value="ac_ac_CoA_syn"/>
    <property type="match status" value="1"/>
</dbReference>
<dbReference type="OrthoDB" id="10253869at2759"/>
<dbReference type="SUPFAM" id="SSF53383">
    <property type="entry name" value="PLP-dependent transferases"/>
    <property type="match status" value="1"/>
</dbReference>
<keyword evidence="2" id="KW-0436">Ligase</keyword>
<evidence type="ECO:0000259" key="6">
    <source>
        <dbReference type="Pfam" id="PF00501"/>
    </source>
</evidence>
<dbReference type="eggNOG" id="KOG1175">
    <property type="taxonomic scope" value="Eukaryota"/>
</dbReference>
<dbReference type="PROSITE" id="PS00600">
    <property type="entry name" value="AA_TRANSFER_CLASS_3"/>
    <property type="match status" value="1"/>
</dbReference>
<dbReference type="Gene3D" id="3.20.20.70">
    <property type="entry name" value="Aldolase class I"/>
    <property type="match status" value="1"/>
</dbReference>
<dbReference type="InterPro" id="IPR029032">
    <property type="entry name" value="AhpD-like"/>
</dbReference>
<dbReference type="EMBL" id="GL833120">
    <property type="protein sequence ID" value="EGB12774.1"/>
    <property type="molecule type" value="Genomic_DNA"/>
</dbReference>
<evidence type="ECO:0000256" key="3">
    <source>
        <dbReference type="ARBA" id="ARBA00022741"/>
    </source>
</evidence>
<dbReference type="Gene3D" id="3.90.1150.10">
    <property type="entry name" value="Aspartate Aminotransferase, domain 1"/>
    <property type="match status" value="1"/>
</dbReference>
<dbReference type="Gene3D" id="3.40.50.12780">
    <property type="entry name" value="N-terminal domain of ligase-like"/>
    <property type="match status" value="1"/>
</dbReference>
<keyword evidence="9" id="KW-1185">Reference proteome</keyword>
<dbReference type="Gene3D" id="3.40.640.10">
    <property type="entry name" value="Type I PLP-dependent aspartate aminotransferase-like (Major domain)"/>
    <property type="match status" value="1"/>
</dbReference>
<dbReference type="InterPro" id="IPR015424">
    <property type="entry name" value="PyrdxlP-dep_Trfase"/>
</dbReference>
<dbReference type="InterPro" id="IPR042099">
    <property type="entry name" value="ANL_N_sf"/>
</dbReference>
<evidence type="ECO:0000313" key="9">
    <source>
        <dbReference type="Proteomes" id="UP000002729"/>
    </source>
</evidence>
<dbReference type="InterPro" id="IPR015422">
    <property type="entry name" value="PyrdxlP-dep_Trfase_small"/>
</dbReference>
<name>F0XWH8_AURAN</name>
<dbReference type="InterPro" id="IPR045851">
    <property type="entry name" value="AMP-bd_C_sf"/>
</dbReference>
<dbReference type="InterPro" id="IPR020845">
    <property type="entry name" value="AMP-binding_CS"/>
</dbReference>
<dbReference type="Proteomes" id="UP000002729">
    <property type="component" value="Unassembled WGS sequence"/>
</dbReference>
<dbReference type="GO" id="GO:0008483">
    <property type="term" value="F:transaminase activity"/>
    <property type="evidence" value="ECO:0007669"/>
    <property type="project" value="InterPro"/>
</dbReference>
<dbReference type="GeneID" id="20227830"/>
<dbReference type="Pfam" id="PF13193">
    <property type="entry name" value="AMP-binding_C"/>
    <property type="match status" value="1"/>
</dbReference>
<dbReference type="Gene3D" id="1.20.1290.10">
    <property type="entry name" value="AhpD-like"/>
    <property type="match status" value="1"/>
</dbReference>
<dbReference type="InterPro" id="IPR015421">
    <property type="entry name" value="PyrdxlP-dep_Trfase_major"/>
</dbReference>